<reference evidence="2" key="1">
    <citation type="journal article" date="2019" name="Sci. Rep.">
        <title>Draft genome of Tanacetum cinerariifolium, the natural source of mosquito coil.</title>
        <authorList>
            <person name="Yamashiro T."/>
            <person name="Shiraishi A."/>
            <person name="Satake H."/>
            <person name="Nakayama K."/>
        </authorList>
    </citation>
    <scope>NUCLEOTIDE SEQUENCE</scope>
</reference>
<accession>A0A699VVC5</accession>
<organism evidence="2">
    <name type="scientific">Tanacetum cinerariifolium</name>
    <name type="common">Dalmatian daisy</name>
    <name type="synonym">Chrysanthemum cinerariifolium</name>
    <dbReference type="NCBI Taxonomy" id="118510"/>
    <lineage>
        <taxon>Eukaryota</taxon>
        <taxon>Viridiplantae</taxon>
        <taxon>Streptophyta</taxon>
        <taxon>Embryophyta</taxon>
        <taxon>Tracheophyta</taxon>
        <taxon>Spermatophyta</taxon>
        <taxon>Magnoliopsida</taxon>
        <taxon>eudicotyledons</taxon>
        <taxon>Gunneridae</taxon>
        <taxon>Pentapetalae</taxon>
        <taxon>asterids</taxon>
        <taxon>campanulids</taxon>
        <taxon>Asterales</taxon>
        <taxon>Asteraceae</taxon>
        <taxon>Asteroideae</taxon>
        <taxon>Anthemideae</taxon>
        <taxon>Anthemidinae</taxon>
        <taxon>Tanacetum</taxon>
    </lineage>
</organism>
<evidence type="ECO:0000313" key="2">
    <source>
        <dbReference type="EMBL" id="GFD35864.1"/>
    </source>
</evidence>
<feature type="compositionally biased region" description="Basic and acidic residues" evidence="1">
    <location>
        <begin position="29"/>
        <end position="53"/>
    </location>
</feature>
<feature type="non-terminal residue" evidence="2">
    <location>
        <position position="1"/>
    </location>
</feature>
<gene>
    <name evidence="2" type="ORF">Tci_907833</name>
</gene>
<feature type="region of interest" description="Disordered" evidence="1">
    <location>
        <begin position="1"/>
        <end position="53"/>
    </location>
</feature>
<dbReference type="AlphaFoldDB" id="A0A699VVC5"/>
<feature type="compositionally biased region" description="Basic and acidic residues" evidence="1">
    <location>
        <begin position="11"/>
        <end position="21"/>
    </location>
</feature>
<evidence type="ECO:0000256" key="1">
    <source>
        <dbReference type="SAM" id="MobiDB-lite"/>
    </source>
</evidence>
<sequence>RCQPTDSLHGLQDKPRNRSADEPGQGEGDVEHAHDATASLRREPEGQEVTEKEHACAKPVYRVAEAQFLRHVQLGGADVDPID</sequence>
<proteinExistence type="predicted"/>
<name>A0A699VVC5_TANCI</name>
<dbReference type="EMBL" id="BKCJ011464080">
    <property type="protein sequence ID" value="GFD35864.1"/>
    <property type="molecule type" value="Genomic_DNA"/>
</dbReference>
<protein>
    <submittedName>
        <fullName evidence="2">Uncharacterized protein</fullName>
    </submittedName>
</protein>
<comment type="caution">
    <text evidence="2">The sequence shown here is derived from an EMBL/GenBank/DDBJ whole genome shotgun (WGS) entry which is preliminary data.</text>
</comment>